<dbReference type="RefSeq" id="WP_251875307.1">
    <property type="nucleotide sequence ID" value="NZ_CP082275.1"/>
</dbReference>
<sequence>MKKTLKSLPAHKFVLFIAGTVVADTPIFIGTEIQVSRWVETIVMEDKSPLTRFLQSENTEQVRTTGYLQDFKIEACNGRCFDYKFELQPPNANLLFVKLGQ</sequence>
<keyword evidence="3" id="KW-1185">Reference proteome</keyword>
<evidence type="ECO:0000256" key="1">
    <source>
        <dbReference type="SAM" id="SignalP"/>
    </source>
</evidence>
<feature type="chain" id="PRO_5045582734" evidence="1">
    <location>
        <begin position="24"/>
        <end position="101"/>
    </location>
</feature>
<evidence type="ECO:0000313" key="2">
    <source>
        <dbReference type="EMBL" id="USH01193.1"/>
    </source>
</evidence>
<proteinExistence type="predicted"/>
<feature type="signal peptide" evidence="1">
    <location>
        <begin position="1"/>
        <end position="23"/>
    </location>
</feature>
<name>A0ABY4WNN9_9GAMM</name>
<gene>
    <name evidence="2" type="ORF">K6Q96_09615</name>
</gene>
<dbReference type="EMBL" id="CP082275">
    <property type="protein sequence ID" value="USH01193.1"/>
    <property type="molecule type" value="Genomic_DNA"/>
</dbReference>
<protein>
    <submittedName>
        <fullName evidence="2">Uncharacterized protein</fullName>
    </submittedName>
</protein>
<reference evidence="2" key="1">
    <citation type="submission" date="2021-08" db="EMBL/GenBank/DDBJ databases">
        <authorList>
            <person name="Sakaguchi M."/>
            <person name="Kikuchi T."/>
            <person name="Urbanczyk H."/>
        </authorList>
    </citation>
    <scope>NUCLEOTIDE SEQUENCE</scope>
    <source>
        <strain evidence="2">020920N</strain>
    </source>
</reference>
<dbReference type="Proteomes" id="UP001056255">
    <property type="component" value="Chromosome I"/>
</dbReference>
<organism evidence="2 3">
    <name type="scientific">Grimontia kaedaensis</name>
    <dbReference type="NCBI Taxonomy" id="2872157"/>
    <lineage>
        <taxon>Bacteria</taxon>
        <taxon>Pseudomonadati</taxon>
        <taxon>Pseudomonadota</taxon>
        <taxon>Gammaproteobacteria</taxon>
        <taxon>Vibrionales</taxon>
        <taxon>Vibrionaceae</taxon>
        <taxon>Grimontia</taxon>
    </lineage>
</organism>
<evidence type="ECO:0000313" key="3">
    <source>
        <dbReference type="Proteomes" id="UP001056255"/>
    </source>
</evidence>
<accession>A0ABY4WNN9</accession>
<keyword evidence="1" id="KW-0732">Signal</keyword>